<evidence type="ECO:0000313" key="1">
    <source>
        <dbReference type="EMBL" id="RZR74924.1"/>
    </source>
</evidence>
<gene>
    <name evidence="1" type="ORF">BHM03_00046298</name>
</gene>
<dbReference type="AlphaFoldDB" id="A0A445MKX5"/>
<reference evidence="1" key="1">
    <citation type="journal article" date="2018" name="Data Brief">
        <title>Genome sequence data from 17 accessions of Ensete ventricosum, a staple food crop for millions in Ethiopia.</title>
        <authorList>
            <person name="Yemataw Z."/>
            <person name="Muzemil S."/>
            <person name="Ambachew D."/>
            <person name="Tripathi L."/>
            <person name="Tesfaye K."/>
            <person name="Chala A."/>
            <person name="Farbos A."/>
            <person name="O'Neill P."/>
            <person name="Moore K."/>
            <person name="Grant M."/>
            <person name="Studholme D.J."/>
        </authorList>
    </citation>
    <scope>NUCLEOTIDE SEQUENCE [LARGE SCALE GENOMIC DNA]</scope>
    <source>
        <tissue evidence="1">Leaf</tissue>
    </source>
</reference>
<organism evidence="1">
    <name type="scientific">Ensete ventricosum</name>
    <name type="common">Abyssinian banana</name>
    <name type="synonym">Musa ensete</name>
    <dbReference type="NCBI Taxonomy" id="4639"/>
    <lineage>
        <taxon>Eukaryota</taxon>
        <taxon>Viridiplantae</taxon>
        <taxon>Streptophyta</taxon>
        <taxon>Embryophyta</taxon>
        <taxon>Tracheophyta</taxon>
        <taxon>Spermatophyta</taxon>
        <taxon>Magnoliopsida</taxon>
        <taxon>Liliopsida</taxon>
        <taxon>Zingiberales</taxon>
        <taxon>Musaceae</taxon>
        <taxon>Ensete</taxon>
    </lineage>
</organism>
<protein>
    <submittedName>
        <fullName evidence="1">Uncharacterized protein</fullName>
    </submittedName>
</protein>
<proteinExistence type="predicted"/>
<dbReference type="Proteomes" id="UP000290560">
    <property type="component" value="Unassembled WGS sequence"/>
</dbReference>
<name>A0A445MKX5_ENSVE</name>
<sequence>MRGFEERVVEKILRGHLSPPSRTFSAPKISPTSFAVDDDFYTRSPASSLLQPLFSLPRAPIPLCIVSTPPKKGPQHCGPEVREEREAHLHYSGFLIFSFGSYYARCRPPLLQQLQSQLQPSPATTVALSLDLSLLVVKRQSLIDIEAGDF</sequence>
<dbReference type="EMBL" id="KV876461">
    <property type="protein sequence ID" value="RZR74924.1"/>
    <property type="molecule type" value="Genomic_DNA"/>
</dbReference>
<accession>A0A445MKX5</accession>